<dbReference type="GeneID" id="82534856"/>
<evidence type="ECO:0000256" key="2">
    <source>
        <dbReference type="ARBA" id="ARBA00011255"/>
    </source>
</evidence>
<dbReference type="Proteomes" id="UP000256650">
    <property type="component" value="Unassembled WGS sequence"/>
</dbReference>
<name>A0A3D8IH04_9HELI</name>
<keyword evidence="8" id="KW-0966">Cell projection</keyword>
<evidence type="ECO:0000256" key="3">
    <source>
        <dbReference type="ARBA" id="ARBA00023054"/>
    </source>
</evidence>
<keyword evidence="8" id="KW-0969">Cilium</keyword>
<dbReference type="PANTHER" id="PTHR30288:SF0">
    <property type="entry name" value="FLAGELLAR HOOK-ASSOCIATED PROTEIN 2"/>
    <property type="match status" value="1"/>
</dbReference>
<feature type="domain" description="Flagellar hook-associated protein 2 N-terminal" evidence="6">
    <location>
        <begin position="19"/>
        <end position="108"/>
    </location>
</feature>
<accession>A0A3D8IH04</accession>
<keyword evidence="3" id="KW-0175">Coiled coil</keyword>
<dbReference type="Pfam" id="PF07195">
    <property type="entry name" value="FliD_C"/>
    <property type="match status" value="1"/>
</dbReference>
<evidence type="ECO:0000313" key="9">
    <source>
        <dbReference type="Proteomes" id="UP000256650"/>
    </source>
</evidence>
<gene>
    <name evidence="8" type="ORF">CQA43_00915</name>
</gene>
<evidence type="ECO:0000259" key="6">
    <source>
        <dbReference type="Pfam" id="PF02465"/>
    </source>
</evidence>
<organism evidence="8 9">
    <name type="scientific">Helicobacter ganmani</name>
    <dbReference type="NCBI Taxonomy" id="60246"/>
    <lineage>
        <taxon>Bacteria</taxon>
        <taxon>Pseudomonadati</taxon>
        <taxon>Campylobacterota</taxon>
        <taxon>Epsilonproteobacteria</taxon>
        <taxon>Campylobacterales</taxon>
        <taxon>Helicobacteraceae</taxon>
        <taxon>Helicobacter</taxon>
    </lineage>
</organism>
<feature type="domain" description="Flagellar hook-associated protein 2 C-terminal" evidence="7">
    <location>
        <begin position="444"/>
        <end position="675"/>
    </location>
</feature>
<comment type="function">
    <text evidence="5">Required for morphogenesis and for the elongation of the flagellar filament by facilitating polymerization of the flagellin monomers at the tip of growing filament. Forms a capping structure, which prevents flagellin subunits (transported through the central channel of the flagellum) from leaking out without polymerization at the distal end.</text>
</comment>
<protein>
    <recommendedName>
        <fullName evidence="5">Flagellar hook-associated protein 2</fullName>
        <shortName evidence="5">HAP2</shortName>
    </recommendedName>
    <alternativeName>
        <fullName evidence="5">Flagellar cap protein</fullName>
    </alternativeName>
</protein>
<evidence type="ECO:0000313" key="8">
    <source>
        <dbReference type="EMBL" id="RDU64403.1"/>
    </source>
</evidence>
<dbReference type="AlphaFoldDB" id="A0A3D8IH04"/>
<dbReference type="GO" id="GO:0005576">
    <property type="term" value="C:extracellular region"/>
    <property type="evidence" value="ECO:0007669"/>
    <property type="project" value="UniProtKB-SubCell"/>
</dbReference>
<dbReference type="EMBL" id="NXLS01000001">
    <property type="protein sequence ID" value="RDU64403.1"/>
    <property type="molecule type" value="Genomic_DNA"/>
</dbReference>
<dbReference type="GO" id="GO:0009421">
    <property type="term" value="C:bacterial-type flagellum filament cap"/>
    <property type="evidence" value="ECO:0007669"/>
    <property type="project" value="InterPro"/>
</dbReference>
<dbReference type="GO" id="GO:0007155">
    <property type="term" value="P:cell adhesion"/>
    <property type="evidence" value="ECO:0007669"/>
    <property type="project" value="InterPro"/>
</dbReference>
<dbReference type="GO" id="GO:0009424">
    <property type="term" value="C:bacterial-type flagellum hook"/>
    <property type="evidence" value="ECO:0007669"/>
    <property type="project" value="UniProtKB-UniRule"/>
</dbReference>
<dbReference type="NCBIfam" id="NF006282">
    <property type="entry name" value="PRK08453.1"/>
    <property type="match status" value="1"/>
</dbReference>
<evidence type="ECO:0000256" key="1">
    <source>
        <dbReference type="ARBA" id="ARBA00009764"/>
    </source>
</evidence>
<comment type="caution">
    <text evidence="8">The sequence shown here is derived from an EMBL/GenBank/DDBJ whole genome shotgun (WGS) entry which is preliminary data.</text>
</comment>
<proteinExistence type="inferred from homology"/>
<sequence>MAVGQMGVLGIASNLSWDTLNQLKDNEIKNQVNPITKKIEANMEKQTELTSLLTMMTSLNTNFKNLSDFSTYLKRSASVEGNGVKATAGEGLAIQDIKINVKQLAQNDVNQVGLKFASRDSVFSSENTTLSFYHNGTNYDIEIKAGMSVSEVGQAITDKTNGAVMGIIMKTGGDEPYQLMIQGKDSGAQNKIYFGSTLESAAMPGGQLTGGTFEIEIGGQTINIDLANDVETKIGNTAENNAKALLKAINEKIENDPSLTDIKDKLKSGEITIGLNSTGKGLLFNDSKGGEINVNITDAKVKVVEGGSEVDTDLGFVKTSVGASSTDLITSSAVSSSALSGIITINGEKIDLSGINNGSGAGNAQAVADKINATANLNGKVSAEVKNGKLVINSLDGNSVRIGAEGANSEEQTKVLNSVGLQMGSYATSQGFLEKMDITNIQKAQNAQFTYNGIEIERDKNSVDDVVSGLSLELTAITEANKEVVVRISRDDSGIAEEMEKFVENYNTMYNKIQELMRYDEDTEVAGVFNGNSDIRQIIRQFNSIITSNDINGDNLVKFGIYFNDDGTLKMDKEKFNSAFKEDPDKAVAFFRSTTSVSRGVSTEVDGVFTKLRNTMDKLITGSNSTLKLLETSLVDEQKTLNEDKTKTQESIDSRYETMASRWSAYDQLIAKTQQQSLAVQNMINSLNSSN</sequence>
<keyword evidence="8" id="KW-0282">Flagellum</keyword>
<comment type="subunit">
    <text evidence="2 5">Homopentamer.</text>
</comment>
<dbReference type="GO" id="GO:0071973">
    <property type="term" value="P:bacterial-type flagellum-dependent cell motility"/>
    <property type="evidence" value="ECO:0007669"/>
    <property type="project" value="TreeGrafter"/>
</dbReference>
<dbReference type="InterPro" id="IPR010809">
    <property type="entry name" value="FliD_C"/>
</dbReference>
<dbReference type="PANTHER" id="PTHR30288">
    <property type="entry name" value="FLAGELLAR CAP/ASSEMBLY PROTEIN FLID"/>
    <property type="match status" value="1"/>
</dbReference>
<dbReference type="OrthoDB" id="1530at2"/>
<dbReference type="RefSeq" id="WP_115550737.1">
    <property type="nucleotide sequence ID" value="NZ_CAQJPM010000004.1"/>
</dbReference>
<evidence type="ECO:0000256" key="4">
    <source>
        <dbReference type="ARBA" id="ARBA00023143"/>
    </source>
</evidence>
<evidence type="ECO:0000256" key="5">
    <source>
        <dbReference type="RuleBase" id="RU362066"/>
    </source>
</evidence>
<keyword evidence="5" id="KW-0964">Secreted</keyword>
<dbReference type="InterPro" id="IPR040026">
    <property type="entry name" value="FliD"/>
</dbReference>
<comment type="subcellular location">
    <subcellularLocation>
        <location evidence="5">Secreted</location>
    </subcellularLocation>
    <subcellularLocation>
        <location evidence="5">Bacterial flagellum</location>
    </subcellularLocation>
</comment>
<evidence type="ECO:0000259" key="7">
    <source>
        <dbReference type="Pfam" id="PF07195"/>
    </source>
</evidence>
<dbReference type="InterPro" id="IPR003481">
    <property type="entry name" value="FliD_N"/>
</dbReference>
<reference evidence="8 9" key="1">
    <citation type="submission" date="2018-04" db="EMBL/GenBank/DDBJ databases">
        <title>Novel Campyloabacter and Helicobacter Species and Strains.</title>
        <authorList>
            <person name="Mannion A.J."/>
            <person name="Shen Z."/>
            <person name="Fox J.G."/>
        </authorList>
    </citation>
    <scope>NUCLEOTIDE SEQUENCE [LARGE SCALE GENOMIC DNA]</scope>
    <source>
        <strain evidence="8 9">MIT 99-5101</strain>
    </source>
</reference>
<keyword evidence="4 5" id="KW-0975">Bacterial flagellum</keyword>
<keyword evidence="9" id="KW-1185">Reference proteome</keyword>
<dbReference type="Pfam" id="PF02465">
    <property type="entry name" value="FliD_N"/>
    <property type="match status" value="1"/>
</dbReference>
<comment type="similarity">
    <text evidence="1 5">Belongs to the FliD family.</text>
</comment>